<dbReference type="EC" id="7.1.3.1" evidence="2"/>
<evidence type="ECO:0000256" key="5">
    <source>
        <dbReference type="ARBA" id="ARBA00022842"/>
    </source>
</evidence>
<comment type="caution">
    <text evidence="10">The sequence shown here is derived from an EMBL/GenBank/DDBJ whole genome shotgun (WGS) entry which is preliminary data.</text>
</comment>
<evidence type="ECO:0000256" key="9">
    <source>
        <dbReference type="ARBA" id="ARBA00023136"/>
    </source>
</evidence>
<keyword evidence="7" id="KW-1133">Transmembrane helix</keyword>
<organism evidence="10 11">
    <name type="scientific">Papaver nudicaule</name>
    <name type="common">Iceland poppy</name>
    <dbReference type="NCBI Taxonomy" id="74823"/>
    <lineage>
        <taxon>Eukaryota</taxon>
        <taxon>Viridiplantae</taxon>
        <taxon>Streptophyta</taxon>
        <taxon>Embryophyta</taxon>
        <taxon>Tracheophyta</taxon>
        <taxon>Spermatophyta</taxon>
        <taxon>Magnoliopsida</taxon>
        <taxon>Ranunculales</taxon>
        <taxon>Papaveraceae</taxon>
        <taxon>Papaveroideae</taxon>
        <taxon>Papaver</taxon>
    </lineage>
</organism>
<evidence type="ECO:0000256" key="4">
    <source>
        <dbReference type="ARBA" id="ARBA00022692"/>
    </source>
</evidence>
<dbReference type="GO" id="GO:0016020">
    <property type="term" value="C:membrane"/>
    <property type="evidence" value="ECO:0007669"/>
    <property type="project" value="InterPro"/>
</dbReference>
<keyword evidence="9" id="KW-0472">Membrane</keyword>
<dbReference type="Proteomes" id="UP001177140">
    <property type="component" value="Unassembled WGS sequence"/>
</dbReference>
<comment type="subcellular location">
    <subcellularLocation>
        <location evidence="1">Endomembrane system</location>
        <topology evidence="1">Multi-pass membrane protein</topology>
    </subcellularLocation>
</comment>
<keyword evidence="5" id="KW-0460">Magnesium</keyword>
<accession>A0AA41UZS1</accession>
<keyword evidence="6" id="KW-1278">Translocase</keyword>
<name>A0AA41UZS1_PAPNU</name>
<keyword evidence="8" id="KW-0406">Ion transport</keyword>
<keyword evidence="4" id="KW-0812">Transmembrane</keyword>
<evidence type="ECO:0000256" key="2">
    <source>
        <dbReference type="ARBA" id="ARBA00013242"/>
    </source>
</evidence>
<dbReference type="Pfam" id="PF03030">
    <property type="entry name" value="H_PPase"/>
    <property type="match status" value="1"/>
</dbReference>
<dbReference type="GO" id="GO:0012505">
    <property type="term" value="C:endomembrane system"/>
    <property type="evidence" value="ECO:0007669"/>
    <property type="project" value="UniProtKB-SubCell"/>
</dbReference>
<dbReference type="AlphaFoldDB" id="A0AA41UZS1"/>
<dbReference type="InterPro" id="IPR004131">
    <property type="entry name" value="PPase-energised_H-pump"/>
</dbReference>
<gene>
    <name evidence="10" type="ORF">MKW94_030902</name>
</gene>
<evidence type="ECO:0000313" key="10">
    <source>
        <dbReference type="EMBL" id="MCL7026299.1"/>
    </source>
</evidence>
<dbReference type="GO" id="GO:0004427">
    <property type="term" value="F:inorganic diphosphate phosphatase activity"/>
    <property type="evidence" value="ECO:0007669"/>
    <property type="project" value="InterPro"/>
</dbReference>
<protein>
    <recommendedName>
        <fullName evidence="2">H(+)-exporting diphosphatase</fullName>
        <ecNumber evidence="2">7.1.3.1</ecNumber>
    </recommendedName>
</protein>
<dbReference type="EMBL" id="JAJJMA010054863">
    <property type="protein sequence ID" value="MCL7026299.1"/>
    <property type="molecule type" value="Genomic_DNA"/>
</dbReference>
<reference evidence="10" key="1">
    <citation type="submission" date="2022-03" db="EMBL/GenBank/DDBJ databases">
        <title>A functionally conserved STORR gene fusion in Papaver species that diverged 16.8 million years ago.</title>
        <authorList>
            <person name="Catania T."/>
        </authorList>
    </citation>
    <scope>NUCLEOTIDE SEQUENCE</scope>
    <source>
        <strain evidence="10">S-191538</strain>
    </source>
</reference>
<keyword evidence="11" id="KW-1185">Reference proteome</keyword>
<evidence type="ECO:0000256" key="3">
    <source>
        <dbReference type="ARBA" id="ARBA00022448"/>
    </source>
</evidence>
<evidence type="ECO:0000256" key="1">
    <source>
        <dbReference type="ARBA" id="ARBA00004127"/>
    </source>
</evidence>
<dbReference type="GO" id="GO:0009678">
    <property type="term" value="F:diphosphate hydrolysis-driven proton transmembrane transporter activity"/>
    <property type="evidence" value="ECO:0007669"/>
    <property type="project" value="UniProtKB-EC"/>
</dbReference>
<evidence type="ECO:0000256" key="6">
    <source>
        <dbReference type="ARBA" id="ARBA00022967"/>
    </source>
</evidence>
<evidence type="ECO:0000313" key="11">
    <source>
        <dbReference type="Proteomes" id="UP001177140"/>
    </source>
</evidence>
<evidence type="ECO:0000256" key="7">
    <source>
        <dbReference type="ARBA" id="ARBA00022989"/>
    </source>
</evidence>
<dbReference type="PANTHER" id="PTHR31998">
    <property type="entry name" value="K(+)-INSENSITIVE PYROPHOSPHATE-ENERGIZED PROTON PUMP"/>
    <property type="match status" value="1"/>
</dbReference>
<evidence type="ECO:0000256" key="8">
    <source>
        <dbReference type="ARBA" id="ARBA00023065"/>
    </source>
</evidence>
<keyword evidence="3" id="KW-0813">Transport</keyword>
<proteinExistence type="predicted"/>
<sequence>MSHKIREKTDALDAAGDTCYWKAMLPHWSSNMTMKSVGIAALTMVEMVEEVPRQFNTIPGFMEGTAKPDYANCVKISTNPSIKEMIPPSALLPLLITS</sequence>